<evidence type="ECO:0000313" key="2">
    <source>
        <dbReference type="Proteomes" id="UP000401081"/>
    </source>
</evidence>
<reference evidence="1 2" key="1">
    <citation type="submission" date="2019-03" db="EMBL/GenBank/DDBJ databases">
        <authorList>
            <consortium name="Pathogen Informatics"/>
        </authorList>
    </citation>
    <scope>NUCLEOTIDE SEQUENCE [LARGE SCALE GENOMIC DNA]</scope>
    <source>
        <strain evidence="1 2">NCTC12993</strain>
    </source>
</reference>
<keyword evidence="2" id="KW-1185">Reference proteome</keyword>
<dbReference type="EMBL" id="CAADJD010000025">
    <property type="protein sequence ID" value="VFS83223.1"/>
    <property type="molecule type" value="Genomic_DNA"/>
</dbReference>
<protein>
    <submittedName>
        <fullName evidence="1">Uncharacterized protein</fullName>
    </submittedName>
</protein>
<organism evidence="1 2">
    <name type="scientific">Kluyvera cryocrescens</name>
    <name type="common">Kluyvera citrophila</name>
    <dbReference type="NCBI Taxonomy" id="580"/>
    <lineage>
        <taxon>Bacteria</taxon>
        <taxon>Pseudomonadati</taxon>
        <taxon>Pseudomonadota</taxon>
        <taxon>Gammaproteobacteria</taxon>
        <taxon>Enterobacterales</taxon>
        <taxon>Enterobacteriaceae</taxon>
        <taxon>Kluyvera</taxon>
    </lineage>
</organism>
<accession>A0A485CF24</accession>
<gene>
    <name evidence="1" type="ORF">NCTC12993_06333</name>
</gene>
<proteinExistence type="predicted"/>
<sequence>MSGAVIDRHPARFALMEVDPQNGLFRRVLLNHYLVHVSSRLTRNLPRFIKFSVTLKDAGKKGCFVPEYAQSMLALHAN</sequence>
<name>A0A485CF24_KLUCR</name>
<dbReference type="Proteomes" id="UP000401081">
    <property type="component" value="Unassembled WGS sequence"/>
</dbReference>
<dbReference type="AlphaFoldDB" id="A0A485CF24"/>
<evidence type="ECO:0000313" key="1">
    <source>
        <dbReference type="EMBL" id="VFS83223.1"/>
    </source>
</evidence>